<dbReference type="PRINTS" id="PR00297">
    <property type="entry name" value="CHAPERONIN10"/>
</dbReference>
<evidence type="ECO:0000313" key="6">
    <source>
        <dbReference type="Proteomes" id="UP000315017"/>
    </source>
</evidence>
<proteinExistence type="inferred from homology"/>
<dbReference type="GO" id="GO:0005524">
    <property type="term" value="F:ATP binding"/>
    <property type="evidence" value="ECO:0007669"/>
    <property type="project" value="InterPro"/>
</dbReference>
<evidence type="ECO:0000313" key="5">
    <source>
        <dbReference type="EMBL" id="QDU25939.1"/>
    </source>
</evidence>
<dbReference type="SMART" id="SM00883">
    <property type="entry name" value="Cpn10"/>
    <property type="match status" value="1"/>
</dbReference>
<organism evidence="5 6">
    <name type="scientific">Anatilimnocola aggregata</name>
    <dbReference type="NCBI Taxonomy" id="2528021"/>
    <lineage>
        <taxon>Bacteria</taxon>
        <taxon>Pseudomonadati</taxon>
        <taxon>Planctomycetota</taxon>
        <taxon>Planctomycetia</taxon>
        <taxon>Pirellulales</taxon>
        <taxon>Pirellulaceae</taxon>
        <taxon>Anatilimnocola</taxon>
    </lineage>
</organism>
<reference evidence="5 6" key="1">
    <citation type="submission" date="2019-02" db="EMBL/GenBank/DDBJ databases">
        <title>Deep-cultivation of Planctomycetes and their phenomic and genomic characterization uncovers novel biology.</title>
        <authorList>
            <person name="Wiegand S."/>
            <person name="Jogler M."/>
            <person name="Boedeker C."/>
            <person name="Pinto D."/>
            <person name="Vollmers J."/>
            <person name="Rivas-Marin E."/>
            <person name="Kohn T."/>
            <person name="Peeters S.H."/>
            <person name="Heuer A."/>
            <person name="Rast P."/>
            <person name="Oberbeckmann S."/>
            <person name="Bunk B."/>
            <person name="Jeske O."/>
            <person name="Meyerdierks A."/>
            <person name="Storesund J.E."/>
            <person name="Kallscheuer N."/>
            <person name="Luecker S."/>
            <person name="Lage O.M."/>
            <person name="Pohl T."/>
            <person name="Merkel B.J."/>
            <person name="Hornburger P."/>
            <person name="Mueller R.-W."/>
            <person name="Bruemmer F."/>
            <person name="Labrenz M."/>
            <person name="Spormann A.M."/>
            <person name="Op den Camp H."/>
            <person name="Overmann J."/>
            <person name="Amann R."/>
            <person name="Jetten M.S.M."/>
            <person name="Mascher T."/>
            <person name="Medema M.H."/>
            <person name="Devos D.P."/>
            <person name="Kaster A.-K."/>
            <person name="Ovreas L."/>
            <person name="Rohde M."/>
            <person name="Galperin M.Y."/>
            <person name="Jogler C."/>
        </authorList>
    </citation>
    <scope>NUCLEOTIDE SEQUENCE [LARGE SCALE GENOMIC DNA]</scope>
    <source>
        <strain evidence="5 6">ETA_A8</strain>
    </source>
</reference>
<dbReference type="PANTHER" id="PTHR10772">
    <property type="entry name" value="10 KDA HEAT SHOCK PROTEIN"/>
    <property type="match status" value="1"/>
</dbReference>
<evidence type="ECO:0000256" key="2">
    <source>
        <dbReference type="ARBA" id="ARBA00023186"/>
    </source>
</evidence>
<keyword evidence="6" id="KW-1185">Reference proteome</keyword>
<accession>A0A517Y6T0</accession>
<comment type="subcellular location">
    <subcellularLocation>
        <location evidence="3">Cytoplasm</location>
    </subcellularLocation>
</comment>
<dbReference type="FunFam" id="2.30.33.40:FF:000001">
    <property type="entry name" value="10 kDa chaperonin"/>
    <property type="match status" value="1"/>
</dbReference>
<dbReference type="Gene3D" id="2.30.33.40">
    <property type="entry name" value="GroES chaperonin"/>
    <property type="match status" value="1"/>
</dbReference>
<comment type="subunit">
    <text evidence="3">Heptamer of 7 subunits arranged in a ring. Interacts with the chaperonin GroEL.</text>
</comment>
<dbReference type="GO" id="GO:0044183">
    <property type="term" value="F:protein folding chaperone"/>
    <property type="evidence" value="ECO:0007669"/>
    <property type="project" value="InterPro"/>
</dbReference>
<dbReference type="GO" id="GO:0046872">
    <property type="term" value="F:metal ion binding"/>
    <property type="evidence" value="ECO:0007669"/>
    <property type="project" value="TreeGrafter"/>
</dbReference>
<dbReference type="NCBIfam" id="NF001531">
    <property type="entry name" value="PRK00364.2-2"/>
    <property type="match status" value="1"/>
</dbReference>
<dbReference type="EMBL" id="CP036274">
    <property type="protein sequence ID" value="QDU25939.1"/>
    <property type="molecule type" value="Genomic_DNA"/>
</dbReference>
<comment type="function">
    <text evidence="3 4">Together with the chaperonin GroEL, plays an essential role in assisting protein folding. The GroEL-GroES system forms a nano-cage that allows encapsulation of the non-native substrate proteins and provides a physical environment optimized to promote and accelerate protein folding. GroES binds to the apical surface of the GroEL ring, thereby capping the opening of the GroEL channel.</text>
</comment>
<evidence type="ECO:0000256" key="3">
    <source>
        <dbReference type="HAMAP-Rule" id="MF_00580"/>
    </source>
</evidence>
<dbReference type="NCBIfam" id="NF001533">
    <property type="entry name" value="PRK00364.2-4"/>
    <property type="match status" value="1"/>
</dbReference>
<gene>
    <name evidence="5" type="primary">groS_1</name>
    <name evidence="3" type="synonym">groES</name>
    <name evidence="3" type="synonym">groS</name>
    <name evidence="5" type="ORF">ETAA8_10110</name>
</gene>
<dbReference type="PANTHER" id="PTHR10772:SF58">
    <property type="entry name" value="CO-CHAPERONIN GROES"/>
    <property type="match status" value="1"/>
</dbReference>
<dbReference type="GO" id="GO:0051087">
    <property type="term" value="F:protein-folding chaperone binding"/>
    <property type="evidence" value="ECO:0007669"/>
    <property type="project" value="TreeGrafter"/>
</dbReference>
<dbReference type="PROSITE" id="PS00681">
    <property type="entry name" value="CHAPERONINS_CPN10"/>
    <property type="match status" value="1"/>
</dbReference>
<dbReference type="InterPro" id="IPR011032">
    <property type="entry name" value="GroES-like_sf"/>
</dbReference>
<dbReference type="InterPro" id="IPR037124">
    <property type="entry name" value="Chaperonin_GroES_sf"/>
</dbReference>
<dbReference type="OrthoDB" id="9806791at2"/>
<evidence type="ECO:0000256" key="1">
    <source>
        <dbReference type="ARBA" id="ARBA00006975"/>
    </source>
</evidence>
<dbReference type="InterPro" id="IPR020818">
    <property type="entry name" value="Chaperonin_GroES"/>
</dbReference>
<keyword evidence="2 3" id="KW-0143">Chaperone</keyword>
<dbReference type="GO" id="GO:0051082">
    <property type="term" value="F:unfolded protein binding"/>
    <property type="evidence" value="ECO:0007669"/>
    <property type="project" value="TreeGrafter"/>
</dbReference>
<dbReference type="Pfam" id="PF00166">
    <property type="entry name" value="Cpn10"/>
    <property type="match status" value="1"/>
</dbReference>
<comment type="similarity">
    <text evidence="1 3 4">Belongs to the GroES chaperonin family.</text>
</comment>
<dbReference type="AlphaFoldDB" id="A0A517Y6T0"/>
<dbReference type="CDD" id="cd00320">
    <property type="entry name" value="cpn10"/>
    <property type="match status" value="1"/>
</dbReference>
<dbReference type="Proteomes" id="UP000315017">
    <property type="component" value="Chromosome"/>
</dbReference>
<name>A0A517Y6T0_9BACT</name>
<sequence length="95" mass="10433">MKLVPLGDKVIIRRLPAEERTAGGIVLPDSAREKPQQGRVLSVGDGALLSDGRRSPLTVQEGDRVMFHAYAGNELKINNQELLICREDDILAILD</sequence>
<keyword evidence="3" id="KW-0963">Cytoplasm</keyword>
<dbReference type="InterPro" id="IPR018369">
    <property type="entry name" value="Chaprnonin_Cpn10_CS"/>
</dbReference>
<dbReference type="GO" id="GO:0005737">
    <property type="term" value="C:cytoplasm"/>
    <property type="evidence" value="ECO:0007669"/>
    <property type="project" value="UniProtKB-SubCell"/>
</dbReference>
<dbReference type="RefSeq" id="WP_145085697.1">
    <property type="nucleotide sequence ID" value="NZ_CP036274.1"/>
</dbReference>
<dbReference type="HAMAP" id="MF_00580">
    <property type="entry name" value="CH10"/>
    <property type="match status" value="1"/>
</dbReference>
<protein>
    <recommendedName>
        <fullName evidence="3">Co-chaperonin GroES</fullName>
    </recommendedName>
    <alternativeName>
        <fullName evidence="3">10 kDa chaperonin</fullName>
    </alternativeName>
    <alternativeName>
        <fullName evidence="3">Chaperonin-10</fullName>
        <shortName evidence="3">Cpn10</shortName>
    </alternativeName>
</protein>
<dbReference type="KEGG" id="aagg:ETAA8_10110"/>
<dbReference type="SUPFAM" id="SSF50129">
    <property type="entry name" value="GroES-like"/>
    <property type="match status" value="1"/>
</dbReference>
<evidence type="ECO:0000256" key="4">
    <source>
        <dbReference type="RuleBase" id="RU000535"/>
    </source>
</evidence>